<dbReference type="AlphaFoldDB" id="A0A015J7E2"/>
<dbReference type="Proteomes" id="UP000022910">
    <property type="component" value="Unassembled WGS sequence"/>
</dbReference>
<sequence length="384" mass="45350">MIEKSTYPKSVFIKLFDNKRTFFYEIIKEGTYPLAEQLYYTKNLKHSIPHNYIVKTQYGKAMHTVKCSIEYMEKRPLYKICFGDNFAREEFNKTKEIGKNQNRNQSNRKNKGKISGPLLFGLKLLSVERVRKTMSLDLKIRPFDELGNSQKRRKILGLSQHVLDIVEKEKGNTFHPDDQIKLKQIKFETYDDIYEINFGKLGVVINYDRRKHLSQKTFFYEIIKEGTYPLVEQLYYTKNLKHPIPHNYIVKTQYGKAMHTVKCSIEYMEKRLLYKICFGDNFAREKFNKTKEIGKNQNRNQSNRKNKGKISGPLLFGLKLLSVERVRKTMSLDLKIRPFDELGNSQKRRKILGLSQRVLDIVEKEKGNTVNSLYSHTFGTVHIW</sequence>
<dbReference type="EMBL" id="JEMT01024550">
    <property type="protein sequence ID" value="EXX62715.1"/>
    <property type="molecule type" value="Genomic_DNA"/>
</dbReference>
<gene>
    <name evidence="1" type="ORF">RirG_159180</name>
</gene>
<name>A0A015J7E2_RHIIW</name>
<protein>
    <submittedName>
        <fullName evidence="1">Uncharacterized protein</fullName>
    </submittedName>
</protein>
<reference evidence="1 2" key="1">
    <citation type="submission" date="2014-02" db="EMBL/GenBank/DDBJ databases">
        <title>Single nucleus genome sequencing reveals high similarity among nuclei of an endomycorrhizal fungus.</title>
        <authorList>
            <person name="Lin K."/>
            <person name="Geurts R."/>
            <person name="Zhang Z."/>
            <person name="Limpens E."/>
            <person name="Saunders D.G."/>
            <person name="Mu D."/>
            <person name="Pang E."/>
            <person name="Cao H."/>
            <person name="Cha H."/>
            <person name="Lin T."/>
            <person name="Zhou Q."/>
            <person name="Shang Y."/>
            <person name="Li Y."/>
            <person name="Ivanov S."/>
            <person name="Sharma T."/>
            <person name="Velzen R.V."/>
            <person name="Ruijter N.D."/>
            <person name="Aanen D.K."/>
            <person name="Win J."/>
            <person name="Kamoun S."/>
            <person name="Bisseling T."/>
            <person name="Huang S."/>
        </authorList>
    </citation>
    <scope>NUCLEOTIDE SEQUENCE [LARGE SCALE GENOMIC DNA]</scope>
    <source>
        <strain evidence="2">DAOM197198w</strain>
    </source>
</reference>
<organism evidence="1 2">
    <name type="scientific">Rhizophagus irregularis (strain DAOM 197198w)</name>
    <name type="common">Glomus intraradices</name>
    <dbReference type="NCBI Taxonomy" id="1432141"/>
    <lineage>
        <taxon>Eukaryota</taxon>
        <taxon>Fungi</taxon>
        <taxon>Fungi incertae sedis</taxon>
        <taxon>Mucoromycota</taxon>
        <taxon>Glomeromycotina</taxon>
        <taxon>Glomeromycetes</taxon>
        <taxon>Glomerales</taxon>
        <taxon>Glomeraceae</taxon>
        <taxon>Rhizophagus</taxon>
    </lineage>
</organism>
<evidence type="ECO:0000313" key="1">
    <source>
        <dbReference type="EMBL" id="EXX62715.1"/>
    </source>
</evidence>
<evidence type="ECO:0000313" key="2">
    <source>
        <dbReference type="Proteomes" id="UP000022910"/>
    </source>
</evidence>
<accession>A0A015J7E2</accession>
<dbReference type="HOGENOM" id="CLU_719910_0_0_1"/>
<proteinExistence type="predicted"/>
<keyword evidence="2" id="KW-1185">Reference proteome</keyword>
<comment type="caution">
    <text evidence="1">The sequence shown here is derived from an EMBL/GenBank/DDBJ whole genome shotgun (WGS) entry which is preliminary data.</text>
</comment>
<dbReference type="OrthoDB" id="2404145at2759"/>